<protein>
    <submittedName>
        <fullName evidence="2">Uncharacterized protein DUF87</fullName>
    </submittedName>
</protein>
<keyword evidence="3" id="KW-1185">Reference proteome</keyword>
<dbReference type="Pfam" id="PF01935">
    <property type="entry name" value="DUF87"/>
    <property type="match status" value="1"/>
</dbReference>
<dbReference type="OrthoDB" id="3881471at2"/>
<reference evidence="2 3" key="1">
    <citation type="submission" date="2019-03" db="EMBL/GenBank/DDBJ databases">
        <title>Genomic Encyclopedia of Archaeal and Bacterial Type Strains, Phase II (KMG-II): from individual species to whole genera.</title>
        <authorList>
            <person name="Goeker M."/>
        </authorList>
    </citation>
    <scope>NUCLEOTIDE SEQUENCE [LARGE SCALE GENOMIC DNA]</scope>
    <source>
        <strain evidence="2 3">DSM 45499</strain>
    </source>
</reference>
<dbReference type="Gene3D" id="3.40.50.300">
    <property type="entry name" value="P-loop containing nucleotide triphosphate hydrolases"/>
    <property type="match status" value="2"/>
</dbReference>
<evidence type="ECO:0000259" key="1">
    <source>
        <dbReference type="SMART" id="SM00382"/>
    </source>
</evidence>
<evidence type="ECO:0000313" key="2">
    <source>
        <dbReference type="EMBL" id="TDV38654.1"/>
    </source>
</evidence>
<dbReference type="RefSeq" id="WP_133908792.1">
    <property type="nucleotide sequence ID" value="NZ_SOCP01000026.1"/>
</dbReference>
<dbReference type="AlphaFoldDB" id="A0A4R7USD6"/>
<comment type="caution">
    <text evidence="2">The sequence shown here is derived from an EMBL/GenBank/DDBJ whole genome shotgun (WGS) entry which is preliminary data.</text>
</comment>
<organism evidence="2 3">
    <name type="scientific">Actinophytocola oryzae</name>
    <dbReference type="NCBI Taxonomy" id="502181"/>
    <lineage>
        <taxon>Bacteria</taxon>
        <taxon>Bacillati</taxon>
        <taxon>Actinomycetota</taxon>
        <taxon>Actinomycetes</taxon>
        <taxon>Pseudonocardiales</taxon>
        <taxon>Pseudonocardiaceae</taxon>
    </lineage>
</organism>
<sequence>MTDPQREALAALRFNWSETPDHIWSTSPYHVDGLHEHIEQEIRLGINDANWSEGPSPIGLVLQGQKGVGKTHLLGWVRREVQRQKGYFFLIALNSGTSFWADASDAVRAGLMRGDGGGETQLSTFLRRLCERVGTSEAVTQAIAGDAPLTGEDLEAFMSRLRRTDQMVGRECGDTARALVLYGSASADNNTVGQDYLSGKPGQDDHGRQTWGMRREAREPRQIVGDVSKLLAMTGPSVMAVDQLDTLLAKATQDPSDPERDSEYGREVALIADGLMLLREQTRRTLSLVACIPISWQRLRGKAVDSVPDRFVDSLTVGRIKNPDRARAFVEAWLDVPYQKIGFDPPHPTWPVAPEAFEDWDEHSAREVLKHIRSHAEACLRGEVRELTSFDTDVVRVTNPGPVPEHEPASFAELDARFDKLRADANVEPAMDERTEDEVMPGYLSAALRAWITEMGNDDMTWEAESQPDDTTVHAGLSRVIDEDLDVEEHWAFRAIAATHHLSALRRLRNAKAAAGGRTSAEGRHLILIRNIAWSKGTKTQAELKEFESAGGRVLRVSEEDLRTFSALEELLRTQSYELLEWLVARRPASQSALLREILPVMAPKGVRPSPEKVPVDAGPVAEVASATTISLGVDGPVPIDLETLRKHVVIFAGSGSGKTVLMRRIVEECALRGVSSIVLDSNNDLARLGDPWPVAPEQWGHGDDERAREYLDNTDVVVWTPGRAAGRPLSFQPLPDFSSVLDDADEFNQSVEAAVATLAPYAKVNGTTDKATRGKAVLREALTRYARDGARSLPGFVELLADLPDGVSGLSSGHKIAGDLAETLKAAMVNNPLLGGMGTPADPAALLTPADGKRARISVISFVGLPSDEQRQGFVNQLQMEVFAWVKRNPARDRPLGGLLVMDEAQMLAPSQASTASLYSTIVLASQARKYGLGLLFATQAPKGLHNQITGNATTQFFGKLNSPAQIAAANDMARAKGATMNDISGLGVGQFYVTSEKFGFRRMRSPFCLSHHPPSPLRDEEVLDRARKGLRAD</sequence>
<dbReference type="InterPro" id="IPR002789">
    <property type="entry name" value="HerA_central"/>
</dbReference>
<proteinExistence type="predicted"/>
<dbReference type="Proteomes" id="UP000294927">
    <property type="component" value="Unassembled WGS sequence"/>
</dbReference>
<dbReference type="InterPro" id="IPR027417">
    <property type="entry name" value="P-loop_NTPase"/>
</dbReference>
<name>A0A4R7USD6_9PSEU</name>
<dbReference type="EMBL" id="SOCP01000026">
    <property type="protein sequence ID" value="TDV38654.1"/>
    <property type="molecule type" value="Genomic_DNA"/>
</dbReference>
<feature type="domain" description="AAA+ ATPase" evidence="1">
    <location>
        <begin position="645"/>
        <end position="964"/>
    </location>
</feature>
<evidence type="ECO:0000313" key="3">
    <source>
        <dbReference type="Proteomes" id="UP000294927"/>
    </source>
</evidence>
<gene>
    <name evidence="2" type="ORF">CLV71_12639</name>
</gene>
<accession>A0A4R7USD6</accession>
<dbReference type="InterPro" id="IPR003593">
    <property type="entry name" value="AAA+_ATPase"/>
</dbReference>
<dbReference type="PANTHER" id="PTHR42957">
    <property type="entry name" value="HELICASE MJ1565-RELATED"/>
    <property type="match status" value="1"/>
</dbReference>
<dbReference type="SMART" id="SM00382">
    <property type="entry name" value="AAA"/>
    <property type="match status" value="1"/>
</dbReference>
<dbReference type="SUPFAM" id="SSF52540">
    <property type="entry name" value="P-loop containing nucleoside triphosphate hydrolases"/>
    <property type="match status" value="1"/>
</dbReference>
<dbReference type="InterPro" id="IPR008571">
    <property type="entry name" value="HerA-like"/>
</dbReference>
<dbReference type="PANTHER" id="PTHR42957:SF2">
    <property type="entry name" value="HELICASE HERA CENTRAL DOMAIN-CONTAINING PROTEIN"/>
    <property type="match status" value="1"/>
</dbReference>